<accession>A0A061QXG3</accession>
<feature type="compositionally biased region" description="Low complexity" evidence="1">
    <location>
        <begin position="83"/>
        <end position="94"/>
    </location>
</feature>
<evidence type="ECO:0000313" key="2">
    <source>
        <dbReference type="EMBL" id="JAC63124.1"/>
    </source>
</evidence>
<dbReference type="AlphaFoldDB" id="A0A061QXG3"/>
<evidence type="ECO:0000256" key="1">
    <source>
        <dbReference type="SAM" id="MobiDB-lite"/>
    </source>
</evidence>
<feature type="non-terminal residue" evidence="2">
    <location>
        <position position="1"/>
    </location>
</feature>
<proteinExistence type="predicted"/>
<gene>
    <name evidence="2" type="ORF">TSPGSL018_21416</name>
</gene>
<dbReference type="EMBL" id="GBEZ01023791">
    <property type="protein sequence ID" value="JAC63124.1"/>
    <property type="molecule type" value="Transcribed_RNA"/>
</dbReference>
<name>A0A061QXG3_9CHLO</name>
<protein>
    <submittedName>
        <fullName evidence="2">Uncharacterized protein</fullName>
    </submittedName>
</protein>
<organism evidence="2">
    <name type="scientific">Tetraselmis sp. GSL018</name>
    <dbReference type="NCBI Taxonomy" id="582737"/>
    <lineage>
        <taxon>Eukaryota</taxon>
        <taxon>Viridiplantae</taxon>
        <taxon>Chlorophyta</taxon>
        <taxon>core chlorophytes</taxon>
        <taxon>Chlorodendrophyceae</taxon>
        <taxon>Chlorodendrales</taxon>
        <taxon>Chlorodendraceae</taxon>
        <taxon>Tetraselmis</taxon>
    </lineage>
</organism>
<reference evidence="2" key="1">
    <citation type="submission" date="2014-05" db="EMBL/GenBank/DDBJ databases">
        <title>The transcriptome of the halophilic microalga Tetraselmis sp. GSL018 isolated from the Great Salt Lake, Utah.</title>
        <authorList>
            <person name="Jinkerson R.E."/>
            <person name="D'Adamo S."/>
            <person name="Posewitz M.C."/>
        </authorList>
    </citation>
    <scope>NUCLEOTIDE SEQUENCE</scope>
    <source>
        <strain evidence="2">GSL018</strain>
    </source>
</reference>
<feature type="non-terminal residue" evidence="2">
    <location>
        <position position="131"/>
    </location>
</feature>
<feature type="region of interest" description="Disordered" evidence="1">
    <location>
        <begin position="69"/>
        <end position="94"/>
    </location>
</feature>
<sequence length="131" mass="13946">QYSTNLDRNRYGSDNQYLNTVIRYDLDYLGLCPALVDVEIIDAKQPENSVLIQADAGMCNCGCCDHGASARGRAAPATPSPPKATASASKAKASPSGMLDMLLLAERRGCGRGGPHGHDVGAWRARRRLTG</sequence>